<dbReference type="Proteomes" id="UP001432059">
    <property type="component" value="Chromosome"/>
</dbReference>
<evidence type="ECO:0000313" key="2">
    <source>
        <dbReference type="EMBL" id="WOC50702.1"/>
    </source>
</evidence>
<organism evidence="2 3">
    <name type="scientific">Bergeyella porcorum</name>
    <dbReference type="NCBI Taxonomy" id="1735111"/>
    <lineage>
        <taxon>Bacteria</taxon>
        <taxon>Pseudomonadati</taxon>
        <taxon>Bacteroidota</taxon>
        <taxon>Flavobacteriia</taxon>
        <taxon>Flavobacteriales</taxon>
        <taxon>Weeksellaceae</taxon>
        <taxon>Bergeyella</taxon>
    </lineage>
</organism>
<feature type="domain" description="Dienelactone hydrolase" evidence="1">
    <location>
        <begin position="249"/>
        <end position="317"/>
    </location>
</feature>
<dbReference type="RefSeq" id="WP_327984421.1">
    <property type="nucleotide sequence ID" value="NZ_CP136426.1"/>
</dbReference>
<dbReference type="PANTHER" id="PTHR43265">
    <property type="entry name" value="ESTERASE ESTD"/>
    <property type="match status" value="1"/>
</dbReference>
<dbReference type="InterPro" id="IPR002925">
    <property type="entry name" value="Dienelactn_hydro"/>
</dbReference>
<dbReference type="Pfam" id="PF01738">
    <property type="entry name" value="DLH"/>
    <property type="match status" value="1"/>
</dbReference>
<protein>
    <submittedName>
        <fullName evidence="2">Carboxymethylenebutenolidase</fullName>
    </submittedName>
</protein>
<name>A0AAU0F1Q0_9FLAO</name>
<evidence type="ECO:0000259" key="1">
    <source>
        <dbReference type="Pfam" id="PF01738"/>
    </source>
</evidence>
<evidence type="ECO:0000313" key="3">
    <source>
        <dbReference type="Proteomes" id="UP001432059"/>
    </source>
</evidence>
<dbReference type="PANTHER" id="PTHR43265:SF1">
    <property type="entry name" value="ESTERASE ESTD"/>
    <property type="match status" value="1"/>
</dbReference>
<dbReference type="SUPFAM" id="SSF53474">
    <property type="entry name" value="alpha/beta-Hydrolases"/>
    <property type="match status" value="1"/>
</dbReference>
<dbReference type="InterPro" id="IPR029058">
    <property type="entry name" value="AB_hydrolase_fold"/>
</dbReference>
<dbReference type="KEGG" id="bpor:BPO_0055"/>
<dbReference type="InterPro" id="IPR053145">
    <property type="entry name" value="AB_hydrolase_Est10"/>
</dbReference>
<proteinExistence type="predicted"/>
<dbReference type="EMBL" id="CP136426">
    <property type="protein sequence ID" value="WOC50702.1"/>
    <property type="molecule type" value="Genomic_DNA"/>
</dbReference>
<dbReference type="Gene3D" id="3.40.50.1820">
    <property type="entry name" value="alpha/beta hydrolase"/>
    <property type="match status" value="1"/>
</dbReference>
<reference evidence="2" key="1">
    <citation type="submission" date="2023-10" db="EMBL/GenBank/DDBJ databases">
        <title>Characterization and whole genome sequencing of a novel strain of Bergeyella porcorum QD2021 isolated from pig.</title>
        <authorList>
            <person name="Liu G."/>
            <person name="Chen C."/>
            <person name="Han X."/>
        </authorList>
    </citation>
    <scope>NUCLEOTIDE SEQUENCE</scope>
    <source>
        <strain evidence="2">QD2021</strain>
    </source>
</reference>
<gene>
    <name evidence="2" type="ORF">BPO_0055</name>
</gene>
<accession>A0AAU0F1Q0</accession>
<dbReference type="AlphaFoldDB" id="A0AAU0F1Q0"/>
<keyword evidence="3" id="KW-1185">Reference proteome</keyword>
<dbReference type="GO" id="GO:0052689">
    <property type="term" value="F:carboxylic ester hydrolase activity"/>
    <property type="evidence" value="ECO:0007669"/>
    <property type="project" value="TreeGrafter"/>
</dbReference>
<sequence length="335" mass="39105">MIPLLAFGQYESKIKEYQHKKIITKSDTINYHIYLKGEIEKKKKILIFFHGSGGDPLFMQTIKQDTVKIIENGMVNNKIQKSIYEYSSVPFDLDRVPDEYIFVIISKKGVPFLTNKESYKPSDSFYENESLNYRVWQGENVINDLTKNWIKNPSKIVIIGHSEGSDVVAKLGYKNKKVTHVGYWAGGGNTQYYDFALFIQKDVQQGKLTQAEANKSLDSLFTNIRDIEKNPNNTKKQWLGSSYRRWAQFTEPPIDNLLKINKPLFVAVAGKDESVPIESSLLIPIEFIRHKKENLIFKIYPEYNHSFAKPPKNENEEWSWEFMNVFEDFMKWVEQ</sequence>